<dbReference type="GO" id="GO:0006631">
    <property type="term" value="P:fatty acid metabolic process"/>
    <property type="evidence" value="ECO:0007669"/>
    <property type="project" value="TreeGrafter"/>
</dbReference>
<dbReference type="InterPro" id="IPR045851">
    <property type="entry name" value="AMP-bd_C_sf"/>
</dbReference>
<dbReference type="RefSeq" id="WP_146923245.1">
    <property type="nucleotide sequence ID" value="NZ_CP042430.1"/>
</dbReference>
<dbReference type="Pfam" id="PF13193">
    <property type="entry name" value="AMP-binding_C"/>
    <property type="match status" value="1"/>
</dbReference>
<dbReference type="PANTHER" id="PTHR43201:SF5">
    <property type="entry name" value="MEDIUM-CHAIN ACYL-COA LIGASE ACSF2, MITOCHONDRIAL"/>
    <property type="match status" value="1"/>
</dbReference>
<dbReference type="PANTHER" id="PTHR43201">
    <property type="entry name" value="ACYL-COA SYNTHETASE"/>
    <property type="match status" value="1"/>
</dbReference>
<gene>
    <name evidence="5" type="ORF">FSW04_25040</name>
</gene>
<accession>A0A5B8UBU3</accession>
<dbReference type="EMBL" id="CP042430">
    <property type="protein sequence ID" value="QEC50525.1"/>
    <property type="molecule type" value="Genomic_DNA"/>
</dbReference>
<protein>
    <submittedName>
        <fullName evidence="5">Acyl--CoA ligase</fullName>
    </submittedName>
</protein>
<dbReference type="Pfam" id="PF00501">
    <property type="entry name" value="AMP-binding"/>
    <property type="match status" value="1"/>
</dbReference>
<dbReference type="FunFam" id="3.30.300.30:FF:000008">
    <property type="entry name" value="2,3-dihydroxybenzoate-AMP ligase"/>
    <property type="match status" value="1"/>
</dbReference>
<evidence type="ECO:0000256" key="2">
    <source>
        <dbReference type="ARBA" id="ARBA00022598"/>
    </source>
</evidence>
<dbReference type="InterPro" id="IPR000873">
    <property type="entry name" value="AMP-dep_synth/lig_dom"/>
</dbReference>
<dbReference type="SUPFAM" id="SSF56801">
    <property type="entry name" value="Acetyl-CoA synthetase-like"/>
    <property type="match status" value="1"/>
</dbReference>
<proteinExistence type="inferred from homology"/>
<comment type="similarity">
    <text evidence="1">Belongs to the ATP-dependent AMP-binding enzyme family.</text>
</comment>
<dbReference type="Gene3D" id="3.40.50.12780">
    <property type="entry name" value="N-terminal domain of ligase-like"/>
    <property type="match status" value="1"/>
</dbReference>
<dbReference type="AlphaFoldDB" id="A0A5B8UBU3"/>
<dbReference type="OrthoDB" id="9803968at2"/>
<evidence type="ECO:0000259" key="4">
    <source>
        <dbReference type="Pfam" id="PF13193"/>
    </source>
</evidence>
<name>A0A5B8UBU3_9ACTN</name>
<sequence length="537" mass="57222">MSSRPAAGPDDHPSAHRRCVTGLLADTAREHPGRPAASFPEGQESYAELRSMTLLAARRLHAAGVSPGDRVGILLRRGSPAYLAHALGAMTLGAICVGVNARNKVRELGYVLRHSGMRLLLSDEEFAGLIAQTGLPDGCAAVSLGADAAFDAGAARVTEDDVLALEDRVTRGTHALLLYTSGTTADPKGCLHSHATLLAEGENCCERLAMTAADRFWTPLPLFHIGGWQVLMTTLSRGACFSHAGLFEPTAALDQLERERVTVAFPAFELIWNDVLSHPRFAEADLGALRAIMNVGAPARLEQMQAQVPHAAQISCFGSTESCGSICLGDPLRDSLHSRTHTSGRPMTGVEVRIVDPDSGAECGPGVPGEMWFRSPTRFVGYYGDPAATGAAVDAGGWFATGDLMAWQDDGTLTFMGRLKDMLKVGGENVSAADIEGYLITHPAIAVAAVVGVPDDRYGEVPAAFVQLAPGAELTEAELVAFCTGRIATYKIPRYLRVLEEFPVTPTQKIQKYVLRDRMRDELAELGITEAPRIAGA</sequence>
<dbReference type="InterPro" id="IPR042099">
    <property type="entry name" value="ANL_N_sf"/>
</dbReference>
<organism evidence="5 6">
    <name type="scientific">Baekduia soli</name>
    <dbReference type="NCBI Taxonomy" id="496014"/>
    <lineage>
        <taxon>Bacteria</taxon>
        <taxon>Bacillati</taxon>
        <taxon>Actinomycetota</taxon>
        <taxon>Thermoleophilia</taxon>
        <taxon>Solirubrobacterales</taxon>
        <taxon>Baekduiaceae</taxon>
        <taxon>Baekduia</taxon>
    </lineage>
</organism>
<feature type="domain" description="AMP-dependent synthetase/ligase" evidence="3">
    <location>
        <begin position="25"/>
        <end position="383"/>
    </location>
</feature>
<evidence type="ECO:0000259" key="3">
    <source>
        <dbReference type="Pfam" id="PF00501"/>
    </source>
</evidence>
<feature type="domain" description="AMP-binding enzyme C-terminal" evidence="4">
    <location>
        <begin position="435"/>
        <end position="509"/>
    </location>
</feature>
<dbReference type="KEGG" id="bsol:FSW04_25040"/>
<dbReference type="InterPro" id="IPR025110">
    <property type="entry name" value="AMP-bd_C"/>
</dbReference>
<evidence type="ECO:0000256" key="1">
    <source>
        <dbReference type="ARBA" id="ARBA00006432"/>
    </source>
</evidence>
<keyword evidence="6" id="KW-1185">Reference proteome</keyword>
<evidence type="ECO:0000313" key="5">
    <source>
        <dbReference type="EMBL" id="QEC50525.1"/>
    </source>
</evidence>
<dbReference type="Gene3D" id="3.30.300.30">
    <property type="match status" value="1"/>
</dbReference>
<evidence type="ECO:0000313" key="6">
    <source>
        <dbReference type="Proteomes" id="UP000321805"/>
    </source>
</evidence>
<dbReference type="GO" id="GO:0031956">
    <property type="term" value="F:medium-chain fatty acid-CoA ligase activity"/>
    <property type="evidence" value="ECO:0007669"/>
    <property type="project" value="TreeGrafter"/>
</dbReference>
<reference evidence="5 6" key="1">
    <citation type="journal article" date="2018" name="J. Microbiol.">
        <title>Baekduia soli gen. nov., sp. nov., a novel bacterium isolated from the soil of Baekdu Mountain and proposal of a novel family name, Baekduiaceae fam. nov.</title>
        <authorList>
            <person name="An D.S."/>
            <person name="Siddiqi M.Z."/>
            <person name="Kim K.H."/>
            <person name="Yu H.S."/>
            <person name="Im W.T."/>
        </authorList>
    </citation>
    <scope>NUCLEOTIDE SEQUENCE [LARGE SCALE GENOMIC DNA]</scope>
    <source>
        <strain evidence="5 6">BR7-21</strain>
    </source>
</reference>
<keyword evidence="2 5" id="KW-0436">Ligase</keyword>
<dbReference type="Proteomes" id="UP000321805">
    <property type="component" value="Chromosome"/>
</dbReference>